<evidence type="ECO:0000256" key="13">
    <source>
        <dbReference type="SAM" id="MobiDB-lite"/>
    </source>
</evidence>
<dbReference type="InterPro" id="IPR035985">
    <property type="entry name" value="Ubiquitin-activating_enz"/>
</dbReference>
<keyword evidence="8 14" id="KW-1133">Transmembrane helix</keyword>
<evidence type="ECO:0000256" key="8">
    <source>
        <dbReference type="ARBA" id="ARBA00022989"/>
    </source>
</evidence>
<dbReference type="EnsemblPlants" id="Kaladp0487s0002.1.v1.1">
    <property type="protein sequence ID" value="Kaladp0487s0002.1.v1.1"/>
    <property type="gene ID" value="Kaladp0487s0002.v1.1"/>
</dbReference>
<comment type="pathway">
    <text evidence="3">Protein modification; protein ubiquitination.</text>
</comment>
<sequence length="1305" mass="145452">MGSRGSEIEECHQLLGENENEKELGDNRGNQMLEMGTDGFENHVLETDGKEEDRHIVTDASSEKPRIEDLIPFAATGNTTEAGGDTYSSVAGGNNDSSSCGSNQGGSDCVISEMALGDQNSGYIEQELRLRGRQPVVYGCETMQKLFASNSLVSGMQGLGVEIGTLGTKCNTQMVIPPLTECYGASRDPLEKQAAMCTMHSFPHNSDDCLTWARSEFEGLLEKIPTEVNAYLSSPSAYLTTMKNAGDAQARDMLERVIECLDKDKCEIFEDCVNWARLKFEDYFANRVKQLTCTFPEDATTSTDAPLWSPPIRFPRPLQFSVDDPCHFHFVMAASILRAETFGIPIPDWVQSQSKLADAFNNVIVPDFHPKKDAKIDSDEKATSISASSIDDAAVIDLLILRLEDCRMKLSPGFQMKPIQFKKDDDTNYHLDFIVGLANLKARNYSVPEIDRLGAKFIAGSNIPAIAESTTMGTGLVCLELYKVLGRAQACSVSGTISGTSEEINHISRSTTGADSGTSEEINYISQSTTGADSGTSEEINHASQITTGADSGNSKEINQTSQSTTGADSGTSEEINQTSQSTIGADSGTSEEINHTIQSTIGADSGTSEEINHASQNTTGVDSETSEEINHTSQSSTGAYSETSEEINHTSLSTTGAYSETSEEFNHTSQNTTGAGDHNHTDEVSSPSVLSTCSQSTSNGVGSAANLENEVIISESRTKDNVTNLNGDLEAPKVETSSSDENEDVSRTAVKSEVHRRPFLFFIKVPRFEEDGIREQIKMAQQELDEKTKLRDSYKVFFQTKKAVCQEFSDDLEAAKLEEKVARDNLKAKRREIDVVQVVIDKVNNAMTVEDIAGSIQNMEHIIQHETISLSEEKQLMREIKRLKHFKEQLSSSIGTQEELQEALDQKDQIRDQLKSLKKELDPIRSHVQRAETATKVAKKKCFDEFTELNKLYLEFRAADAVRQEAYMSLVSLKRELAQKNKIFRMYKDNEKAAKDYALSGDKDALHSLCVNQVETVMELWNRNDEFRREYVKCNARSTLRRLKTLDGRSPGLDAEAPSVPYVRHDRFMQLQVVTSQFPSVEQSKIQVSHLAEIVNKEPVVEFAEKEASVLSNVSSEELTQEAKEETKKTKEEEELAKKAEEIRKKEEEAKMIEQLRLEEKAKAKEALERKKRMAEKAQLRAQLRAKREAELREKEREKKLRRKEKRKSPKGAKEEVNENDFRAAPECRSEPSNGTGVSKRHHKPSHYQKVSKTNAMPLPLRNRARRRMQMWIWIGVSSIAAVAMGLLAFWYLPSFAERQQNLN</sequence>
<keyword evidence="5" id="KW-1003">Cell membrane</keyword>
<feature type="compositionally biased region" description="Polar residues" evidence="13">
    <location>
        <begin position="546"/>
        <end position="624"/>
    </location>
</feature>
<keyword evidence="6 14" id="KW-0812">Transmembrane</keyword>
<evidence type="ECO:0000256" key="10">
    <source>
        <dbReference type="ARBA" id="ARBA00023136"/>
    </source>
</evidence>
<evidence type="ECO:0000313" key="17">
    <source>
        <dbReference type="Proteomes" id="UP000594263"/>
    </source>
</evidence>
<evidence type="ECO:0000259" key="15">
    <source>
        <dbReference type="Pfam" id="PF10585"/>
    </source>
</evidence>
<feature type="compositionally biased region" description="Basic and acidic residues" evidence="13">
    <location>
        <begin position="1122"/>
        <end position="1136"/>
    </location>
</feature>
<protein>
    <recommendedName>
        <fullName evidence="15">Ubiquitin-activating enzyme SCCH domain-containing protein</fullName>
    </recommendedName>
</protein>
<feature type="region of interest" description="Disordered" evidence="13">
    <location>
        <begin position="546"/>
        <end position="703"/>
    </location>
</feature>
<accession>A0A7N0VCH5</accession>
<dbReference type="Proteomes" id="UP000594263">
    <property type="component" value="Unplaced"/>
</dbReference>
<feature type="region of interest" description="Disordered" evidence="13">
    <location>
        <begin position="1179"/>
        <end position="1258"/>
    </location>
</feature>
<dbReference type="PANTHER" id="PTHR32219">
    <property type="entry name" value="RNA-BINDING PROTEIN YLMH-RELATED"/>
    <property type="match status" value="1"/>
</dbReference>
<keyword evidence="7" id="KW-0256">Endoplasmic reticulum</keyword>
<evidence type="ECO:0000256" key="14">
    <source>
        <dbReference type="SAM" id="Phobius"/>
    </source>
</evidence>
<feature type="compositionally biased region" description="Basic residues" evidence="13">
    <location>
        <begin position="1201"/>
        <end position="1212"/>
    </location>
</feature>
<organism evidence="16 17">
    <name type="scientific">Kalanchoe fedtschenkoi</name>
    <name type="common">Lavender scallops</name>
    <name type="synonym">South American air plant</name>
    <dbReference type="NCBI Taxonomy" id="63787"/>
    <lineage>
        <taxon>Eukaryota</taxon>
        <taxon>Viridiplantae</taxon>
        <taxon>Streptophyta</taxon>
        <taxon>Embryophyta</taxon>
        <taxon>Tracheophyta</taxon>
        <taxon>Spermatophyta</taxon>
        <taxon>Magnoliopsida</taxon>
        <taxon>eudicotyledons</taxon>
        <taxon>Gunneridae</taxon>
        <taxon>Pentapetalae</taxon>
        <taxon>Saxifragales</taxon>
        <taxon>Crassulaceae</taxon>
        <taxon>Kalanchoe</taxon>
    </lineage>
</organism>
<evidence type="ECO:0000256" key="5">
    <source>
        <dbReference type="ARBA" id="ARBA00022475"/>
    </source>
</evidence>
<dbReference type="Gene3D" id="3.40.50.720">
    <property type="entry name" value="NAD(P)-binding Rossmann-like Domain"/>
    <property type="match status" value="1"/>
</dbReference>
<evidence type="ECO:0000256" key="1">
    <source>
        <dbReference type="ARBA" id="ARBA00004162"/>
    </source>
</evidence>
<dbReference type="InterPro" id="IPR042063">
    <property type="entry name" value="Ubi_acti_E1_SCCH"/>
</dbReference>
<feature type="compositionally biased region" description="Basic and acidic residues" evidence="13">
    <location>
        <begin position="1"/>
        <end position="12"/>
    </location>
</feature>
<dbReference type="GO" id="GO:0008641">
    <property type="term" value="F:ubiquitin-like modifier activating enzyme activity"/>
    <property type="evidence" value="ECO:0007669"/>
    <property type="project" value="InterPro"/>
</dbReference>
<dbReference type="PANTHER" id="PTHR32219:SF3">
    <property type="entry name" value="CALPONIN-LIKE DOMAIN PROTEIN"/>
    <property type="match status" value="1"/>
</dbReference>
<feature type="coiled-coil region" evidence="12">
    <location>
        <begin position="771"/>
        <end position="833"/>
    </location>
</feature>
<dbReference type="GO" id="GO:0005886">
    <property type="term" value="C:plasma membrane"/>
    <property type="evidence" value="ECO:0007669"/>
    <property type="project" value="UniProtKB-SubCell"/>
</dbReference>
<feature type="region of interest" description="Disordered" evidence="13">
    <location>
        <begin position="1"/>
        <end position="24"/>
    </location>
</feature>
<dbReference type="Gramene" id="Kaladp0487s0002.1.v1.1">
    <property type="protein sequence ID" value="Kaladp0487s0002.1.v1.1"/>
    <property type="gene ID" value="Kaladp0487s0002.v1.1"/>
</dbReference>
<evidence type="ECO:0000256" key="3">
    <source>
        <dbReference type="ARBA" id="ARBA00004906"/>
    </source>
</evidence>
<name>A0A7N0VCH5_KALFE</name>
<evidence type="ECO:0000256" key="12">
    <source>
        <dbReference type="SAM" id="Coils"/>
    </source>
</evidence>
<dbReference type="FunFam" id="1.10.10.2660:FF:000002">
    <property type="entry name" value="Ubiquitin-activating enzyme E1 2"/>
    <property type="match status" value="1"/>
</dbReference>
<feature type="transmembrane region" description="Helical" evidence="14">
    <location>
        <begin position="1272"/>
        <end position="1294"/>
    </location>
</feature>
<feature type="region of interest" description="Disordered" evidence="13">
    <location>
        <begin position="724"/>
        <end position="746"/>
    </location>
</feature>
<feature type="region of interest" description="Disordered" evidence="13">
    <location>
        <begin position="77"/>
        <end position="104"/>
    </location>
</feature>
<feature type="domain" description="Ubiquitin-activating enzyme SCCH" evidence="15">
    <location>
        <begin position="203"/>
        <end position="456"/>
    </location>
</feature>
<evidence type="ECO:0000313" key="16">
    <source>
        <dbReference type="EnsemblPlants" id="Kaladp0487s0002.1.v1.1"/>
    </source>
</evidence>
<evidence type="ECO:0000256" key="6">
    <source>
        <dbReference type="ARBA" id="ARBA00022692"/>
    </source>
</evidence>
<feature type="region of interest" description="Disordered" evidence="13">
    <location>
        <begin position="1115"/>
        <end position="1136"/>
    </location>
</feature>
<dbReference type="Pfam" id="PF10585">
    <property type="entry name" value="UBA_E1_SCCH"/>
    <property type="match status" value="1"/>
</dbReference>
<evidence type="ECO:0000256" key="9">
    <source>
        <dbReference type="ARBA" id="ARBA00023054"/>
    </source>
</evidence>
<keyword evidence="9 12" id="KW-0175">Coiled coil</keyword>
<comment type="subcellular location">
    <subcellularLocation>
        <location evidence="1">Cell membrane</location>
        <topology evidence="1">Single-pass membrane protein</topology>
    </subcellularLocation>
    <subcellularLocation>
        <location evidence="2">Endoplasmic reticulum membrane</location>
        <topology evidence="2">Single-pass membrane protein</topology>
    </subcellularLocation>
</comment>
<dbReference type="InterPro" id="IPR055282">
    <property type="entry name" value="PPI1-4"/>
</dbReference>
<reference evidence="16" key="1">
    <citation type="submission" date="2021-01" db="UniProtKB">
        <authorList>
            <consortium name="EnsemblPlants"/>
        </authorList>
    </citation>
    <scope>IDENTIFICATION</scope>
</reference>
<dbReference type="SUPFAM" id="SSF69572">
    <property type="entry name" value="Activating enzymes of the ubiquitin-like proteins"/>
    <property type="match status" value="1"/>
</dbReference>
<dbReference type="Gene3D" id="1.10.10.2660">
    <property type="entry name" value="Ubiquitin-activating enzyme E1, SCCH domain"/>
    <property type="match status" value="1"/>
</dbReference>
<feature type="compositionally biased region" description="Low complexity" evidence="13">
    <location>
        <begin position="92"/>
        <end position="104"/>
    </location>
</feature>
<comment type="similarity">
    <text evidence="11">Belongs to the plant Proton pump-interactor protein family.</text>
</comment>
<feature type="compositionally biased region" description="Polar residues" evidence="13">
    <location>
        <begin position="685"/>
        <end position="702"/>
    </location>
</feature>
<keyword evidence="10 14" id="KW-0472">Membrane</keyword>
<keyword evidence="17" id="KW-1185">Reference proteome</keyword>
<feature type="compositionally biased region" description="Basic and acidic residues" evidence="13">
    <location>
        <begin position="1213"/>
        <end position="1231"/>
    </location>
</feature>
<proteinExistence type="inferred from homology"/>
<dbReference type="InterPro" id="IPR019572">
    <property type="entry name" value="UBA_E1_SCCH"/>
</dbReference>
<evidence type="ECO:0000256" key="7">
    <source>
        <dbReference type="ARBA" id="ARBA00022824"/>
    </source>
</evidence>
<evidence type="ECO:0000256" key="11">
    <source>
        <dbReference type="ARBA" id="ARBA00038080"/>
    </source>
</evidence>
<comment type="similarity">
    <text evidence="4">Belongs to the ubiquitin-activating E1 family.</text>
</comment>
<feature type="compositionally biased region" description="Basic and acidic residues" evidence="13">
    <location>
        <begin position="1187"/>
        <end position="1200"/>
    </location>
</feature>
<feature type="compositionally biased region" description="Polar residues" evidence="13">
    <location>
        <begin position="632"/>
        <end position="643"/>
    </location>
</feature>
<feature type="compositionally biased region" description="Polar residues" evidence="13">
    <location>
        <begin position="650"/>
        <end position="661"/>
    </location>
</feature>
<evidence type="ECO:0000256" key="4">
    <source>
        <dbReference type="ARBA" id="ARBA00005673"/>
    </source>
</evidence>
<feature type="compositionally biased region" description="Polar residues" evidence="13">
    <location>
        <begin position="77"/>
        <end position="91"/>
    </location>
</feature>
<evidence type="ECO:0000256" key="2">
    <source>
        <dbReference type="ARBA" id="ARBA00004389"/>
    </source>
</evidence>
<dbReference type="GO" id="GO:0005789">
    <property type="term" value="C:endoplasmic reticulum membrane"/>
    <property type="evidence" value="ECO:0007669"/>
    <property type="project" value="UniProtKB-SubCell"/>
</dbReference>